<feature type="transmembrane region" description="Helical" evidence="7">
    <location>
        <begin position="172"/>
        <end position="192"/>
    </location>
</feature>
<dbReference type="InterPro" id="IPR011701">
    <property type="entry name" value="MFS"/>
</dbReference>
<protein>
    <submittedName>
        <fullName evidence="9">EmrB/QacA subfamily drug resistance transporter</fullName>
    </submittedName>
</protein>
<dbReference type="GO" id="GO:0005886">
    <property type="term" value="C:plasma membrane"/>
    <property type="evidence" value="ECO:0007669"/>
    <property type="project" value="UniProtKB-SubCell"/>
</dbReference>
<dbReference type="RefSeq" id="WP_179589245.1">
    <property type="nucleotide sequence ID" value="NZ_JACBYR010000002.1"/>
</dbReference>
<evidence type="ECO:0000256" key="5">
    <source>
        <dbReference type="ARBA" id="ARBA00022989"/>
    </source>
</evidence>
<evidence type="ECO:0000256" key="6">
    <source>
        <dbReference type="ARBA" id="ARBA00023136"/>
    </source>
</evidence>
<evidence type="ECO:0000256" key="2">
    <source>
        <dbReference type="ARBA" id="ARBA00022448"/>
    </source>
</evidence>
<feature type="domain" description="Major facilitator superfamily (MFS) profile" evidence="8">
    <location>
        <begin position="18"/>
        <end position="467"/>
    </location>
</feature>
<feature type="transmembrane region" description="Helical" evidence="7">
    <location>
        <begin position="333"/>
        <end position="355"/>
    </location>
</feature>
<comment type="caution">
    <text evidence="9">The sequence shown here is derived from an EMBL/GenBank/DDBJ whole genome shotgun (WGS) entry which is preliminary data.</text>
</comment>
<dbReference type="Gene3D" id="1.20.1250.20">
    <property type="entry name" value="MFS general substrate transporter like domains"/>
    <property type="match status" value="1"/>
</dbReference>
<sequence length="476" mass="50470">MSNTTQVPAYDSRASTWIALLVAASFFMENLDATIIVTAVPQMAESFGVQAVDLSIGVSAYMLALGVFIPASGWVAERYGARTVFASAVALFTVSSLLCGFATGLWEFVFLRVLQGMGGAMMVPVGRLAVLKTTPKEKLVSAIATLTWPALVAPILGPPIGGFITTYASWRWIFYLNLPLGIIAFFFALKLIPNDKNPTPQPFDTKGFLLGGGGLFCTLWAVELVSGDHTPWAQAVGFLIAGVLLLAGCVRHMHRASHPMIDLSVLKIQTFAATVSGGSLFRMATGATALLLPLMFQVGFGLNPFHAGLLMVAIFTGNLAMKPATTGIIRRHGFKRVLGWNGLANVVFLLCYAMLSPNTPLGWILGVLFVGGLARSLHFTGLNTLAFADVPPAKLRAANTLFSTAFQLSLGVGVAVGALALRVGTWAKDGLGVADVPAVDFRLAFVLIALLSLVALYDVRPLPADAGDEIARKAKK</sequence>
<keyword evidence="4 7" id="KW-0812">Transmembrane</keyword>
<feature type="transmembrane region" description="Helical" evidence="7">
    <location>
        <begin position="302"/>
        <end position="321"/>
    </location>
</feature>
<comment type="subcellular location">
    <subcellularLocation>
        <location evidence="1">Cell membrane</location>
        <topology evidence="1">Multi-pass membrane protein</topology>
    </subcellularLocation>
</comment>
<feature type="transmembrane region" description="Helical" evidence="7">
    <location>
        <begin position="83"/>
        <end position="103"/>
    </location>
</feature>
<dbReference type="EMBL" id="JACBYR010000002">
    <property type="protein sequence ID" value="NYE85273.1"/>
    <property type="molecule type" value="Genomic_DNA"/>
</dbReference>
<feature type="transmembrane region" description="Helical" evidence="7">
    <location>
        <begin position="271"/>
        <end position="296"/>
    </location>
</feature>
<feature type="transmembrane region" description="Helical" evidence="7">
    <location>
        <begin position="139"/>
        <end position="160"/>
    </location>
</feature>
<feature type="transmembrane region" description="Helical" evidence="7">
    <location>
        <begin position="400"/>
        <end position="421"/>
    </location>
</feature>
<evidence type="ECO:0000313" key="10">
    <source>
        <dbReference type="Proteomes" id="UP000542125"/>
    </source>
</evidence>
<keyword evidence="5 7" id="KW-1133">Transmembrane helix</keyword>
<dbReference type="Pfam" id="PF07690">
    <property type="entry name" value="MFS_1"/>
    <property type="match status" value="1"/>
</dbReference>
<evidence type="ECO:0000256" key="3">
    <source>
        <dbReference type="ARBA" id="ARBA00022475"/>
    </source>
</evidence>
<feature type="transmembrane region" description="Helical" evidence="7">
    <location>
        <begin position="56"/>
        <end position="76"/>
    </location>
</feature>
<feature type="transmembrane region" description="Helical" evidence="7">
    <location>
        <begin position="441"/>
        <end position="459"/>
    </location>
</feature>
<dbReference type="Gene3D" id="1.20.1720.10">
    <property type="entry name" value="Multidrug resistance protein D"/>
    <property type="match status" value="1"/>
</dbReference>
<dbReference type="PROSITE" id="PS50850">
    <property type="entry name" value="MFS"/>
    <property type="match status" value="1"/>
</dbReference>
<keyword evidence="10" id="KW-1185">Reference proteome</keyword>
<proteinExistence type="predicted"/>
<feature type="transmembrane region" description="Helical" evidence="7">
    <location>
        <begin position="20"/>
        <end position="44"/>
    </location>
</feature>
<dbReference type="Proteomes" id="UP000542125">
    <property type="component" value="Unassembled WGS sequence"/>
</dbReference>
<feature type="transmembrane region" description="Helical" evidence="7">
    <location>
        <begin position="109"/>
        <end position="130"/>
    </location>
</feature>
<gene>
    <name evidence="9" type="ORF">FHW18_004580</name>
</gene>
<dbReference type="SUPFAM" id="SSF103473">
    <property type="entry name" value="MFS general substrate transporter"/>
    <property type="match status" value="1"/>
</dbReference>
<evidence type="ECO:0000259" key="8">
    <source>
        <dbReference type="PROSITE" id="PS50850"/>
    </source>
</evidence>
<dbReference type="CDD" id="cd17503">
    <property type="entry name" value="MFS_LmrB_MDR_like"/>
    <property type="match status" value="1"/>
</dbReference>
<dbReference type="PANTHER" id="PTHR42718">
    <property type="entry name" value="MAJOR FACILITATOR SUPERFAMILY MULTIDRUG TRANSPORTER MFSC"/>
    <property type="match status" value="1"/>
</dbReference>
<name>A0A7Y9LPZ8_9BURK</name>
<feature type="transmembrane region" description="Helical" evidence="7">
    <location>
        <begin position="361"/>
        <end position="388"/>
    </location>
</feature>
<accession>A0A7Y9LPZ8</accession>
<dbReference type="InterPro" id="IPR036259">
    <property type="entry name" value="MFS_trans_sf"/>
</dbReference>
<reference evidence="9 10" key="1">
    <citation type="submission" date="2020-07" db="EMBL/GenBank/DDBJ databases">
        <title>Genomic Encyclopedia of Type Strains, Phase IV (KMG-V): Genome sequencing to study the core and pangenomes of soil and plant-associated prokaryotes.</title>
        <authorList>
            <person name="Whitman W."/>
        </authorList>
    </citation>
    <scope>NUCLEOTIDE SEQUENCE [LARGE SCALE GENOMIC DNA]</scope>
    <source>
        <strain evidence="9 10">SAS40</strain>
    </source>
</reference>
<organism evidence="9 10">
    <name type="scientific">Pigmentiphaga litoralis</name>
    <dbReference type="NCBI Taxonomy" id="516702"/>
    <lineage>
        <taxon>Bacteria</taxon>
        <taxon>Pseudomonadati</taxon>
        <taxon>Pseudomonadota</taxon>
        <taxon>Betaproteobacteria</taxon>
        <taxon>Burkholderiales</taxon>
        <taxon>Alcaligenaceae</taxon>
        <taxon>Pigmentiphaga</taxon>
    </lineage>
</organism>
<evidence type="ECO:0000256" key="1">
    <source>
        <dbReference type="ARBA" id="ARBA00004651"/>
    </source>
</evidence>
<evidence type="ECO:0000313" key="9">
    <source>
        <dbReference type="EMBL" id="NYE85273.1"/>
    </source>
</evidence>
<dbReference type="PANTHER" id="PTHR42718:SF46">
    <property type="entry name" value="BLR6921 PROTEIN"/>
    <property type="match status" value="1"/>
</dbReference>
<dbReference type="InterPro" id="IPR020846">
    <property type="entry name" value="MFS_dom"/>
</dbReference>
<feature type="transmembrane region" description="Helical" evidence="7">
    <location>
        <begin position="208"/>
        <end position="226"/>
    </location>
</feature>
<evidence type="ECO:0000256" key="7">
    <source>
        <dbReference type="SAM" id="Phobius"/>
    </source>
</evidence>
<keyword evidence="3" id="KW-1003">Cell membrane</keyword>
<keyword evidence="2" id="KW-0813">Transport</keyword>
<evidence type="ECO:0000256" key="4">
    <source>
        <dbReference type="ARBA" id="ARBA00022692"/>
    </source>
</evidence>
<dbReference type="AlphaFoldDB" id="A0A7Y9LPZ8"/>
<dbReference type="GO" id="GO:0022857">
    <property type="term" value="F:transmembrane transporter activity"/>
    <property type="evidence" value="ECO:0007669"/>
    <property type="project" value="InterPro"/>
</dbReference>
<keyword evidence="6 7" id="KW-0472">Membrane</keyword>
<feature type="transmembrane region" description="Helical" evidence="7">
    <location>
        <begin position="232"/>
        <end position="250"/>
    </location>
</feature>